<evidence type="ECO:0000313" key="1">
    <source>
        <dbReference type="EMBL" id="KAJ1948791.1"/>
    </source>
</evidence>
<feature type="non-terminal residue" evidence="1">
    <location>
        <position position="366"/>
    </location>
</feature>
<proteinExistence type="predicted"/>
<organism evidence="1 2">
    <name type="scientific">Linderina macrospora</name>
    <dbReference type="NCBI Taxonomy" id="4868"/>
    <lineage>
        <taxon>Eukaryota</taxon>
        <taxon>Fungi</taxon>
        <taxon>Fungi incertae sedis</taxon>
        <taxon>Zoopagomycota</taxon>
        <taxon>Kickxellomycotina</taxon>
        <taxon>Kickxellomycetes</taxon>
        <taxon>Kickxellales</taxon>
        <taxon>Kickxellaceae</taxon>
        <taxon>Linderina</taxon>
    </lineage>
</organism>
<keyword evidence="2" id="KW-1185">Reference proteome</keyword>
<evidence type="ECO:0000313" key="2">
    <source>
        <dbReference type="Proteomes" id="UP001150603"/>
    </source>
</evidence>
<dbReference type="Proteomes" id="UP001150603">
    <property type="component" value="Unassembled WGS sequence"/>
</dbReference>
<dbReference type="EMBL" id="JANBPW010000627">
    <property type="protein sequence ID" value="KAJ1948791.1"/>
    <property type="molecule type" value="Genomic_DNA"/>
</dbReference>
<gene>
    <name evidence="1" type="ORF">FBU59_001431</name>
</gene>
<protein>
    <submittedName>
        <fullName evidence="1">Uncharacterized protein</fullName>
    </submittedName>
</protein>
<sequence>MHAKAHRIHKEPWFIGRVIRYSHDHYYDTREHNDNWRYLRHIQPLAAVCSAWRPYVLKYLRSKLIVQIQDKPFRKAARTHSFMRKFRASKVQTSSFGTVLFGATSFHYHTNIHTLPDSMQTVKDIVLHVDDKTTDKHVIGCLQALAFSMHSWVTVESLSISVVHFPRSNFYEEFNLKPMEGVVAYVMRHAPNIEAVALAPRLLNDDDFSLLNAVDDRIGKVRKIDFSSQVRCDFPALIFPELTVLCLREVVPATSGRSLPVIYANSLRKLALYHIQPELLYDLFHDISSDRYTEFTYLESLMLDLHSVSTEEANALEELAVTHRNVQLFFPQLKTLELANYGHDIKGLLKAFYSSPITRIAFSGNT</sequence>
<comment type="caution">
    <text evidence="1">The sequence shown here is derived from an EMBL/GenBank/DDBJ whole genome shotgun (WGS) entry which is preliminary data.</text>
</comment>
<reference evidence="1" key="1">
    <citation type="submission" date="2022-07" db="EMBL/GenBank/DDBJ databases">
        <title>Phylogenomic reconstructions and comparative analyses of Kickxellomycotina fungi.</title>
        <authorList>
            <person name="Reynolds N.K."/>
            <person name="Stajich J.E."/>
            <person name="Barry K."/>
            <person name="Grigoriev I.V."/>
            <person name="Crous P."/>
            <person name="Smith M.E."/>
        </authorList>
    </citation>
    <scope>NUCLEOTIDE SEQUENCE</scope>
    <source>
        <strain evidence="1">NRRL 5244</strain>
    </source>
</reference>
<accession>A0ACC1JE55</accession>
<name>A0ACC1JE55_9FUNG</name>